<evidence type="ECO:0000256" key="6">
    <source>
        <dbReference type="ARBA" id="ARBA00022679"/>
    </source>
</evidence>
<protein>
    <recommendedName>
        <fullName evidence="3">[histone H4]-lysine(20) N-methyltransferase</fullName>
        <ecNumber evidence="3">2.1.1.361</ecNumber>
    </recommendedName>
</protein>
<dbReference type="InterPro" id="IPR001214">
    <property type="entry name" value="SET_dom"/>
</dbReference>
<dbReference type="GO" id="GO:0005634">
    <property type="term" value="C:nucleus"/>
    <property type="evidence" value="ECO:0007669"/>
    <property type="project" value="UniProtKB-SubCell"/>
</dbReference>
<keyword evidence="10" id="KW-0804">Transcription</keyword>
<evidence type="ECO:0000256" key="9">
    <source>
        <dbReference type="ARBA" id="ARBA00023015"/>
    </source>
</evidence>
<evidence type="ECO:0000256" key="12">
    <source>
        <dbReference type="ARBA" id="ARBA00047784"/>
    </source>
</evidence>
<dbReference type="PANTHER" id="PTHR46167:SF1">
    <property type="entry name" value="N-LYSINE METHYLTRANSFERASE KMT5A"/>
    <property type="match status" value="1"/>
</dbReference>
<keyword evidence="4" id="KW-0158">Chromosome</keyword>
<evidence type="ECO:0000256" key="7">
    <source>
        <dbReference type="ARBA" id="ARBA00022691"/>
    </source>
</evidence>
<keyword evidence="9" id="KW-0805">Transcription regulation</keyword>
<dbReference type="PROSITE" id="PS51571">
    <property type="entry name" value="SAM_MT43_PR_SET"/>
    <property type="match status" value="1"/>
</dbReference>
<evidence type="ECO:0000256" key="1">
    <source>
        <dbReference type="ARBA" id="ARBA00004123"/>
    </source>
</evidence>
<gene>
    <name evidence="15" type="ORF">WMSIL1_LOCUS5258</name>
</gene>
<keyword evidence="8" id="KW-0156">Chromatin regulator</keyword>
<feature type="domain" description="SET" evidence="14">
    <location>
        <begin position="212"/>
        <end position="334"/>
    </location>
</feature>
<dbReference type="InterPro" id="IPR046341">
    <property type="entry name" value="SET_dom_sf"/>
</dbReference>
<feature type="region of interest" description="Disordered" evidence="13">
    <location>
        <begin position="1"/>
        <end position="35"/>
    </location>
</feature>
<keyword evidence="5" id="KW-0489">Methyltransferase</keyword>
<evidence type="ECO:0000256" key="4">
    <source>
        <dbReference type="ARBA" id="ARBA00022454"/>
    </source>
</evidence>
<dbReference type="GO" id="GO:0005700">
    <property type="term" value="C:polytene chromosome"/>
    <property type="evidence" value="ECO:0007669"/>
    <property type="project" value="TreeGrafter"/>
</dbReference>
<dbReference type="SUPFAM" id="SSF82199">
    <property type="entry name" value="SET domain"/>
    <property type="match status" value="1"/>
</dbReference>
<feature type="compositionally biased region" description="Basic residues" evidence="13">
    <location>
        <begin position="111"/>
        <end position="126"/>
    </location>
</feature>
<dbReference type="InterPro" id="IPR047266">
    <property type="entry name" value="KMT5A-like_SET"/>
</dbReference>
<dbReference type="PROSITE" id="PS50280">
    <property type="entry name" value="SET"/>
    <property type="match status" value="1"/>
</dbReference>
<dbReference type="Proteomes" id="UP000321570">
    <property type="component" value="Unassembled WGS sequence"/>
</dbReference>
<feature type="region of interest" description="Disordered" evidence="13">
    <location>
        <begin position="72"/>
        <end position="169"/>
    </location>
</feature>
<evidence type="ECO:0000256" key="3">
    <source>
        <dbReference type="ARBA" id="ARBA00012187"/>
    </source>
</evidence>
<evidence type="ECO:0000313" key="16">
    <source>
        <dbReference type="Proteomes" id="UP000321570"/>
    </source>
</evidence>
<dbReference type="Pfam" id="PF00856">
    <property type="entry name" value="SET"/>
    <property type="match status" value="1"/>
</dbReference>
<proteinExistence type="predicted"/>
<keyword evidence="11" id="KW-0539">Nucleus</keyword>
<evidence type="ECO:0000256" key="11">
    <source>
        <dbReference type="ARBA" id="ARBA00023242"/>
    </source>
</evidence>
<evidence type="ECO:0000256" key="5">
    <source>
        <dbReference type="ARBA" id="ARBA00022603"/>
    </source>
</evidence>
<dbReference type="GO" id="GO:0043516">
    <property type="term" value="P:regulation of DNA damage response, signal transduction by p53 class mediator"/>
    <property type="evidence" value="ECO:0007669"/>
    <property type="project" value="TreeGrafter"/>
</dbReference>
<feature type="compositionally biased region" description="Polar residues" evidence="13">
    <location>
        <begin position="141"/>
        <end position="157"/>
    </location>
</feature>
<comment type="catalytic activity">
    <reaction evidence="12">
        <text>L-lysyl(20)-[histone H4] + S-adenosyl-L-methionine = N(6)-methyl-L-lysyl(20)-[histone H4] + S-adenosyl-L-homocysteine + H(+)</text>
        <dbReference type="Rhea" id="RHEA:60344"/>
        <dbReference type="Rhea" id="RHEA-COMP:15554"/>
        <dbReference type="Rhea" id="RHEA-COMP:15555"/>
        <dbReference type="ChEBI" id="CHEBI:15378"/>
        <dbReference type="ChEBI" id="CHEBI:29969"/>
        <dbReference type="ChEBI" id="CHEBI:57856"/>
        <dbReference type="ChEBI" id="CHEBI:59789"/>
        <dbReference type="ChEBI" id="CHEBI:61929"/>
        <dbReference type="EC" id="2.1.1.361"/>
    </reaction>
</comment>
<evidence type="ECO:0000313" key="15">
    <source>
        <dbReference type="EMBL" id="VUZ45341.1"/>
    </source>
</evidence>
<feature type="compositionally biased region" description="Polar residues" evidence="13">
    <location>
        <begin position="19"/>
        <end position="33"/>
    </location>
</feature>
<dbReference type="Gene3D" id="2.170.270.10">
    <property type="entry name" value="SET domain"/>
    <property type="match status" value="1"/>
</dbReference>
<dbReference type="AlphaFoldDB" id="A0A564YDK0"/>
<dbReference type="EC" id="2.1.1.361" evidence="3"/>
<dbReference type="InterPro" id="IPR016858">
    <property type="entry name" value="KMT5A-like"/>
</dbReference>
<evidence type="ECO:0000256" key="8">
    <source>
        <dbReference type="ARBA" id="ARBA00022853"/>
    </source>
</evidence>
<keyword evidence="16" id="KW-1185">Reference proteome</keyword>
<dbReference type="PANTHER" id="PTHR46167">
    <property type="entry name" value="N-LYSINE METHYLTRANSFERASE KMT5A"/>
    <property type="match status" value="1"/>
</dbReference>
<sequence length="349" mass="38644">MSSQGQTVFLTNEEAKTSPAKQKSSQIELSPSSPLIDGLRQSTIAFKVQRIPKADEKATLVTDNENIAPAEFAVSSDVPKGKKNGASHSLKQALPSERLQIDSILQSNAKPTKKPAKSTRTRRPTVRRSISAGGGTSATSVDLTEGTSRNRAQQACSVSPIKLRHAQSSSKRLQQTQLFDYGIRRTARQFANDLKQRKEAEIVAAILKGEESGMKVIETEDKGRGVITTRLFTEGEFVVEYIGELISEREARAREVEYKKDPNIGSFMFFFAHGGQRYCVDATEETDKLGRLINHSRQHPNCIVKVIPIDGIPRLVLIAKTDIPPGEELLYDYGDHSKESLLAHPWLKF</sequence>
<accession>A0A564YDK0</accession>
<keyword evidence="6" id="KW-0808">Transferase</keyword>
<evidence type="ECO:0000256" key="2">
    <source>
        <dbReference type="ARBA" id="ARBA00004286"/>
    </source>
</evidence>
<comment type="subcellular location">
    <subcellularLocation>
        <location evidence="2">Chromosome</location>
    </subcellularLocation>
    <subcellularLocation>
        <location evidence="1">Nucleus</location>
    </subcellularLocation>
</comment>
<reference evidence="15 16" key="1">
    <citation type="submission" date="2019-07" db="EMBL/GenBank/DDBJ databases">
        <authorList>
            <person name="Jastrzebski P J."/>
            <person name="Paukszto L."/>
            <person name="Jastrzebski P J."/>
        </authorList>
    </citation>
    <scope>NUCLEOTIDE SEQUENCE [LARGE SCALE GENOMIC DNA]</scope>
    <source>
        <strain evidence="15 16">WMS-il1</strain>
    </source>
</reference>
<dbReference type="InterPro" id="IPR051760">
    <property type="entry name" value="KMT5A"/>
</dbReference>
<dbReference type="CDD" id="cd10528">
    <property type="entry name" value="SET_SETD8"/>
    <property type="match status" value="1"/>
</dbReference>
<keyword evidence="7" id="KW-0949">S-adenosyl-L-methionine</keyword>
<feature type="compositionally biased region" description="Polar residues" evidence="13">
    <location>
        <begin position="1"/>
        <end position="10"/>
    </location>
</feature>
<name>A0A564YDK0_HYMDI</name>
<dbReference type="EMBL" id="CABIJS010000166">
    <property type="protein sequence ID" value="VUZ45341.1"/>
    <property type="molecule type" value="Genomic_DNA"/>
</dbReference>
<dbReference type="SMART" id="SM00317">
    <property type="entry name" value="SET"/>
    <property type="match status" value="1"/>
</dbReference>
<evidence type="ECO:0000256" key="13">
    <source>
        <dbReference type="SAM" id="MobiDB-lite"/>
    </source>
</evidence>
<evidence type="ECO:0000256" key="10">
    <source>
        <dbReference type="ARBA" id="ARBA00023163"/>
    </source>
</evidence>
<dbReference type="GO" id="GO:0006357">
    <property type="term" value="P:regulation of transcription by RNA polymerase II"/>
    <property type="evidence" value="ECO:0007669"/>
    <property type="project" value="TreeGrafter"/>
</dbReference>
<organism evidence="15 16">
    <name type="scientific">Hymenolepis diminuta</name>
    <name type="common">Rat tapeworm</name>
    <dbReference type="NCBI Taxonomy" id="6216"/>
    <lineage>
        <taxon>Eukaryota</taxon>
        <taxon>Metazoa</taxon>
        <taxon>Spiralia</taxon>
        <taxon>Lophotrochozoa</taxon>
        <taxon>Platyhelminthes</taxon>
        <taxon>Cestoda</taxon>
        <taxon>Eucestoda</taxon>
        <taxon>Cyclophyllidea</taxon>
        <taxon>Hymenolepididae</taxon>
        <taxon>Hymenolepis</taxon>
    </lineage>
</organism>
<dbReference type="GO" id="GO:0032259">
    <property type="term" value="P:methylation"/>
    <property type="evidence" value="ECO:0007669"/>
    <property type="project" value="UniProtKB-KW"/>
</dbReference>
<evidence type="ECO:0000259" key="14">
    <source>
        <dbReference type="PROSITE" id="PS50280"/>
    </source>
</evidence>
<dbReference type="GO" id="GO:0140944">
    <property type="term" value="F:histone H4K20 monomethyltransferase activity"/>
    <property type="evidence" value="ECO:0007669"/>
    <property type="project" value="UniProtKB-EC"/>
</dbReference>